<evidence type="ECO:0000313" key="3">
    <source>
        <dbReference type="Proteomes" id="UP001221757"/>
    </source>
</evidence>
<organism evidence="2 3">
    <name type="scientific">Mycena rosella</name>
    <name type="common">Pink bonnet</name>
    <name type="synonym">Agaricus rosellus</name>
    <dbReference type="NCBI Taxonomy" id="1033263"/>
    <lineage>
        <taxon>Eukaryota</taxon>
        <taxon>Fungi</taxon>
        <taxon>Dikarya</taxon>
        <taxon>Basidiomycota</taxon>
        <taxon>Agaricomycotina</taxon>
        <taxon>Agaricomycetes</taxon>
        <taxon>Agaricomycetidae</taxon>
        <taxon>Agaricales</taxon>
        <taxon>Marasmiineae</taxon>
        <taxon>Mycenaceae</taxon>
        <taxon>Mycena</taxon>
    </lineage>
</organism>
<dbReference type="Proteomes" id="UP001221757">
    <property type="component" value="Unassembled WGS sequence"/>
</dbReference>
<feature type="compositionally biased region" description="Basic and acidic residues" evidence="1">
    <location>
        <begin position="1"/>
        <end position="12"/>
    </location>
</feature>
<accession>A0AAD7GER0</accession>
<feature type="region of interest" description="Disordered" evidence="1">
    <location>
        <begin position="1"/>
        <end position="20"/>
    </location>
</feature>
<keyword evidence="3" id="KW-1185">Reference proteome</keyword>
<reference evidence="2" key="1">
    <citation type="submission" date="2023-03" db="EMBL/GenBank/DDBJ databases">
        <title>Massive genome expansion in bonnet fungi (Mycena s.s.) driven by repeated elements and novel gene families across ecological guilds.</title>
        <authorList>
            <consortium name="Lawrence Berkeley National Laboratory"/>
            <person name="Harder C.B."/>
            <person name="Miyauchi S."/>
            <person name="Viragh M."/>
            <person name="Kuo A."/>
            <person name="Thoen E."/>
            <person name="Andreopoulos B."/>
            <person name="Lu D."/>
            <person name="Skrede I."/>
            <person name="Drula E."/>
            <person name="Henrissat B."/>
            <person name="Morin E."/>
            <person name="Kohler A."/>
            <person name="Barry K."/>
            <person name="LaButti K."/>
            <person name="Morin E."/>
            <person name="Salamov A."/>
            <person name="Lipzen A."/>
            <person name="Mereny Z."/>
            <person name="Hegedus B."/>
            <person name="Baldrian P."/>
            <person name="Stursova M."/>
            <person name="Weitz H."/>
            <person name="Taylor A."/>
            <person name="Grigoriev I.V."/>
            <person name="Nagy L.G."/>
            <person name="Martin F."/>
            <person name="Kauserud H."/>
        </authorList>
    </citation>
    <scope>NUCLEOTIDE SEQUENCE</scope>
    <source>
        <strain evidence="2">CBHHK067</strain>
    </source>
</reference>
<sequence length="261" mass="29334">MCGSDRTRKPGLESDWGGLGLEKIPNPTDLSSRAGVGSGLGLTVIFCSLPKTGFSTPMFNHHSIKMVRPIIAMWLATFKGNRNVQGRRIGIRLLYQVSAPAVVLMRCNFETYLMRETFGPEHLSNSVATTTTRQTSLPTEVARVFRQLSTLASRDADTAEDAYFNLRPHIEKAGGSFYMFLQQNERMVGLLSTFLGRTEVDYVDLKFGKEDIIDNRRNGHQAQCPGIQCVWVYWYETSRLKLVGKDIASCMVKRPRMGLKE</sequence>
<comment type="caution">
    <text evidence="2">The sequence shown here is derived from an EMBL/GenBank/DDBJ whole genome shotgun (WGS) entry which is preliminary data.</text>
</comment>
<evidence type="ECO:0000256" key="1">
    <source>
        <dbReference type="SAM" id="MobiDB-lite"/>
    </source>
</evidence>
<proteinExistence type="predicted"/>
<protein>
    <submittedName>
        <fullName evidence="2">Uncharacterized protein</fullName>
    </submittedName>
</protein>
<dbReference type="EMBL" id="JARKIE010000104">
    <property type="protein sequence ID" value="KAJ7683830.1"/>
    <property type="molecule type" value="Genomic_DNA"/>
</dbReference>
<name>A0AAD7GER0_MYCRO</name>
<dbReference type="AlphaFoldDB" id="A0AAD7GER0"/>
<gene>
    <name evidence="2" type="ORF">B0H17DRAFT_1137454</name>
</gene>
<evidence type="ECO:0000313" key="2">
    <source>
        <dbReference type="EMBL" id="KAJ7683830.1"/>
    </source>
</evidence>